<dbReference type="Proteomes" id="UP000800235">
    <property type="component" value="Unassembled WGS sequence"/>
</dbReference>
<dbReference type="EMBL" id="MU007175">
    <property type="protein sequence ID" value="KAF2415909.1"/>
    <property type="molecule type" value="Genomic_DNA"/>
</dbReference>
<keyword evidence="3" id="KW-1185">Reference proteome</keyword>
<sequence length="221" mass="25039">MDSGDSQESHPQNSKSIMGSNPAHRTVITRIDHNSDTAGPSLAVSVQITNDTYYTGRREDIDVVVTATLNSPYAITIHNQGQWNSELGTLLCKAFRLNLFDWYDETAEETFEGPEDSDDEWGCEHGVYKENCLELQPQEVLVVTRPFNHLNLFCDPLMYAVDSNNHTFRLKVKPQKLKWTTKTKEELFADGEGGVPQEEYDTWGEIELASDDTIEFTIEAE</sequence>
<evidence type="ECO:0000313" key="3">
    <source>
        <dbReference type="Proteomes" id="UP000800235"/>
    </source>
</evidence>
<reference evidence="2" key="1">
    <citation type="journal article" date="2020" name="Stud. Mycol.">
        <title>101 Dothideomycetes genomes: a test case for predicting lifestyles and emergence of pathogens.</title>
        <authorList>
            <person name="Haridas S."/>
            <person name="Albert R."/>
            <person name="Binder M."/>
            <person name="Bloem J."/>
            <person name="Labutti K."/>
            <person name="Salamov A."/>
            <person name="Andreopoulos B."/>
            <person name="Baker S."/>
            <person name="Barry K."/>
            <person name="Bills G."/>
            <person name="Bluhm B."/>
            <person name="Cannon C."/>
            <person name="Castanera R."/>
            <person name="Culley D."/>
            <person name="Daum C."/>
            <person name="Ezra D."/>
            <person name="Gonzalez J."/>
            <person name="Henrissat B."/>
            <person name="Kuo A."/>
            <person name="Liang C."/>
            <person name="Lipzen A."/>
            <person name="Lutzoni F."/>
            <person name="Magnuson J."/>
            <person name="Mondo S."/>
            <person name="Nolan M."/>
            <person name="Ohm R."/>
            <person name="Pangilinan J."/>
            <person name="Park H.-J."/>
            <person name="Ramirez L."/>
            <person name="Alfaro M."/>
            <person name="Sun H."/>
            <person name="Tritt A."/>
            <person name="Yoshinaga Y."/>
            <person name="Zwiers L.-H."/>
            <person name="Turgeon B."/>
            <person name="Goodwin S."/>
            <person name="Spatafora J."/>
            <person name="Crous P."/>
            <person name="Grigoriev I."/>
        </authorList>
    </citation>
    <scope>NUCLEOTIDE SEQUENCE</scope>
    <source>
        <strain evidence="2">CBS 130266</strain>
    </source>
</reference>
<organism evidence="2 3">
    <name type="scientific">Tothia fuscella</name>
    <dbReference type="NCBI Taxonomy" id="1048955"/>
    <lineage>
        <taxon>Eukaryota</taxon>
        <taxon>Fungi</taxon>
        <taxon>Dikarya</taxon>
        <taxon>Ascomycota</taxon>
        <taxon>Pezizomycotina</taxon>
        <taxon>Dothideomycetes</taxon>
        <taxon>Pleosporomycetidae</taxon>
        <taxon>Venturiales</taxon>
        <taxon>Cylindrosympodiaceae</taxon>
        <taxon>Tothia</taxon>
    </lineage>
</organism>
<accession>A0A9P4NDQ7</accession>
<feature type="compositionally biased region" description="Polar residues" evidence="1">
    <location>
        <begin position="1"/>
        <end position="19"/>
    </location>
</feature>
<dbReference type="OrthoDB" id="10400623at2759"/>
<evidence type="ECO:0000256" key="1">
    <source>
        <dbReference type="SAM" id="MobiDB-lite"/>
    </source>
</evidence>
<evidence type="ECO:0000313" key="2">
    <source>
        <dbReference type="EMBL" id="KAF2415909.1"/>
    </source>
</evidence>
<name>A0A9P4NDQ7_9PEZI</name>
<dbReference type="AlphaFoldDB" id="A0A9P4NDQ7"/>
<protein>
    <submittedName>
        <fullName evidence="2">Uncharacterized protein</fullName>
    </submittedName>
</protein>
<gene>
    <name evidence="2" type="ORF">EJ08DRAFT_120539</name>
</gene>
<feature type="region of interest" description="Disordered" evidence="1">
    <location>
        <begin position="1"/>
        <end position="22"/>
    </location>
</feature>
<proteinExistence type="predicted"/>
<comment type="caution">
    <text evidence="2">The sequence shown here is derived from an EMBL/GenBank/DDBJ whole genome shotgun (WGS) entry which is preliminary data.</text>
</comment>